<name>A0A9W8JST2_9AGAR</name>
<feature type="compositionally biased region" description="Polar residues" evidence="1">
    <location>
        <begin position="469"/>
        <end position="481"/>
    </location>
</feature>
<sequence length="657" mass="73688">MLAFLNLDNTVLTASEETGLAPSEILRQWRFISPVEKTPLEVYHTYFHENRAQELQRLGRGNTSSETVILEEPQVLEAYRSFKSTHPENFAEILRSWYRNQRVARLPTASTTGAYVHAEFLRHCDSLDDMVVKSHRSHDFETMVLTFSPPVDSKGRDLFYIRSTKGLNAFLEHMRVPVNELQDSLEYHLSFFAPQERPYAPESEEDEKISTSDADESNNHSSTSSPSRKRRLEEIKEKLEDDIGISFYYNGRFQWKSIPKLLYEQGYGITNWPEAVPQPNSSGDTTLKGLGGLRSEQRRKLFKALQSKADAVQFVKLPSPICGAQSSDGEEQGKKAGRGSSSALVEPGTGATHLVDRGSPVEQQFSPKNSDPLRESADIIEYQRTSQIPSKNAILRMHREPYSKDKEQTWAFVTPEVESWNDSTEASRIARVGHSSDFEEELPHPIALKRRRLSTPHLAHAGHGHRHVSPSTPRSDNQNLTDHAPLATQGVTQYIERNMAPEIFGDPITSHGQNAAFNEVTQHTLAAMPVDQPQWWGNSPQVVQYHESTQMHGIQPEQSMQAPYQNQLSIPQNLLQALLAYTGFPVASLLPEGSTQSQVGGPNCPTWRGGGSGQTPAGNHNGQINFGAPYPQQQQTYTGRSGEAFTAYREEERKNEG</sequence>
<feature type="region of interest" description="Disordered" evidence="1">
    <location>
        <begin position="606"/>
        <end position="642"/>
    </location>
</feature>
<gene>
    <name evidence="2" type="ORF">NLJ89_g9568</name>
</gene>
<feature type="region of interest" description="Disordered" evidence="1">
    <location>
        <begin position="460"/>
        <end position="482"/>
    </location>
</feature>
<protein>
    <submittedName>
        <fullName evidence="2">Uncharacterized protein</fullName>
    </submittedName>
</protein>
<dbReference type="Proteomes" id="UP001148786">
    <property type="component" value="Unassembled WGS sequence"/>
</dbReference>
<evidence type="ECO:0000313" key="2">
    <source>
        <dbReference type="EMBL" id="KAJ3500936.1"/>
    </source>
</evidence>
<dbReference type="EMBL" id="JANKHO010001518">
    <property type="protein sequence ID" value="KAJ3500936.1"/>
    <property type="molecule type" value="Genomic_DNA"/>
</dbReference>
<accession>A0A9W8JST2</accession>
<proteinExistence type="predicted"/>
<reference evidence="2" key="1">
    <citation type="submission" date="2022-07" db="EMBL/GenBank/DDBJ databases">
        <title>Genome Sequence of Agrocybe chaxingu.</title>
        <authorList>
            <person name="Buettner E."/>
        </authorList>
    </citation>
    <scope>NUCLEOTIDE SEQUENCE</scope>
    <source>
        <strain evidence="2">MP-N11</strain>
    </source>
</reference>
<organism evidence="2 3">
    <name type="scientific">Agrocybe chaxingu</name>
    <dbReference type="NCBI Taxonomy" id="84603"/>
    <lineage>
        <taxon>Eukaryota</taxon>
        <taxon>Fungi</taxon>
        <taxon>Dikarya</taxon>
        <taxon>Basidiomycota</taxon>
        <taxon>Agaricomycotina</taxon>
        <taxon>Agaricomycetes</taxon>
        <taxon>Agaricomycetidae</taxon>
        <taxon>Agaricales</taxon>
        <taxon>Agaricineae</taxon>
        <taxon>Strophariaceae</taxon>
        <taxon>Agrocybe</taxon>
    </lineage>
</organism>
<feature type="region of interest" description="Disordered" evidence="1">
    <location>
        <begin position="320"/>
        <end position="374"/>
    </location>
</feature>
<evidence type="ECO:0000313" key="3">
    <source>
        <dbReference type="Proteomes" id="UP001148786"/>
    </source>
</evidence>
<dbReference type="AlphaFoldDB" id="A0A9W8JST2"/>
<feature type="region of interest" description="Disordered" evidence="1">
    <location>
        <begin position="198"/>
        <end position="230"/>
    </location>
</feature>
<evidence type="ECO:0000256" key="1">
    <source>
        <dbReference type="SAM" id="MobiDB-lite"/>
    </source>
</evidence>
<comment type="caution">
    <text evidence="2">The sequence shown here is derived from an EMBL/GenBank/DDBJ whole genome shotgun (WGS) entry which is preliminary data.</text>
</comment>
<feature type="compositionally biased region" description="Polar residues" evidence="1">
    <location>
        <begin position="614"/>
        <end position="624"/>
    </location>
</feature>
<keyword evidence="3" id="KW-1185">Reference proteome</keyword>